<gene>
    <name evidence="5" type="ORF">RFI_17468</name>
</gene>
<comment type="similarity">
    <text evidence="1 2">Belongs to the NAC-beta family.</text>
</comment>
<evidence type="ECO:0000259" key="4">
    <source>
        <dbReference type="PROSITE" id="PS51151"/>
    </source>
</evidence>
<feature type="compositionally biased region" description="Low complexity" evidence="3">
    <location>
        <begin position="239"/>
        <end position="261"/>
    </location>
</feature>
<reference evidence="5 6" key="1">
    <citation type="journal article" date="2013" name="Curr. Biol.">
        <title>The Genome of the Foraminiferan Reticulomyxa filosa.</title>
        <authorList>
            <person name="Glockner G."/>
            <person name="Hulsmann N."/>
            <person name="Schleicher M."/>
            <person name="Noegel A.A."/>
            <person name="Eichinger L."/>
            <person name="Gallinger C."/>
            <person name="Pawlowski J."/>
            <person name="Sierra R."/>
            <person name="Euteneuer U."/>
            <person name="Pillet L."/>
            <person name="Moustafa A."/>
            <person name="Platzer M."/>
            <person name="Groth M."/>
            <person name="Szafranski K."/>
            <person name="Schliwa M."/>
        </authorList>
    </citation>
    <scope>NUCLEOTIDE SEQUENCE [LARGE SCALE GENOMIC DNA]</scope>
</reference>
<keyword evidence="2" id="KW-0805">Transcription regulation</keyword>
<dbReference type="InterPro" id="IPR002715">
    <property type="entry name" value="Nas_poly-pep-assoc_cplx_dom"/>
</dbReference>
<evidence type="ECO:0000313" key="5">
    <source>
        <dbReference type="EMBL" id="ETO19762.1"/>
    </source>
</evidence>
<dbReference type="SMART" id="SM01407">
    <property type="entry name" value="NAC"/>
    <property type="match status" value="1"/>
</dbReference>
<evidence type="ECO:0000256" key="1">
    <source>
        <dbReference type="ARBA" id="ARBA00005296"/>
    </source>
</evidence>
<evidence type="ECO:0000313" key="6">
    <source>
        <dbReference type="Proteomes" id="UP000023152"/>
    </source>
</evidence>
<proteinExistence type="inferred from homology"/>
<protein>
    <recommendedName>
        <fullName evidence="2">Nascent polypeptide-associated complex subunit beta</fullName>
    </recommendedName>
</protein>
<organism evidence="5 6">
    <name type="scientific">Reticulomyxa filosa</name>
    <dbReference type="NCBI Taxonomy" id="46433"/>
    <lineage>
        <taxon>Eukaryota</taxon>
        <taxon>Sar</taxon>
        <taxon>Rhizaria</taxon>
        <taxon>Retaria</taxon>
        <taxon>Foraminifera</taxon>
        <taxon>Monothalamids</taxon>
        <taxon>Reticulomyxidae</taxon>
        <taxon>Reticulomyxa</taxon>
    </lineage>
</organism>
<comment type="caution">
    <text evidence="5">The sequence shown here is derived from an EMBL/GenBank/DDBJ whole genome shotgun (WGS) entry which is preliminary data.</text>
</comment>
<dbReference type="InterPro" id="IPR038187">
    <property type="entry name" value="NAC_A/B_dom_sf"/>
</dbReference>
<dbReference type="PANTHER" id="PTHR10351">
    <property type="entry name" value="TRANSCRIPTION FACTOR BTF3 FAMILY MEMBER"/>
    <property type="match status" value="1"/>
</dbReference>
<sequence length="261" mass="29411">MLSSCFIVIASLLFPYFEKYGMTKFSNLFFGNMITVYRKTCQRFNKVFVQLLNIIFLQKNMPLNQAEVQERLKQKFGDRSARTGGKGAARRKYKAVAKTATQDDKRLNAQLKRLSVTQIPAIEEVNLFKDDGTVVHFVKPKVQAEISSNTYVVQGNHDTKKLEELFPDILPQLGIESMQNLKVFFKTDKQTKKKKKKNANNLAQLLKHSNFGADEVPKLVSENFEEVAKSDEKAEEKNAATATTSTESAPASSSAPEDTTK</sequence>
<feature type="non-terminal residue" evidence="5">
    <location>
        <position position="261"/>
    </location>
</feature>
<dbReference type="Gene3D" id="2.20.70.30">
    <property type="entry name" value="Nascent polypeptide-associated complex domain"/>
    <property type="match status" value="1"/>
</dbReference>
<feature type="compositionally biased region" description="Basic and acidic residues" evidence="3">
    <location>
        <begin position="226"/>
        <end position="238"/>
    </location>
</feature>
<dbReference type="FunFam" id="2.20.70.30:FF:000001">
    <property type="entry name" value="Transcription factor BTF3 homolog"/>
    <property type="match status" value="1"/>
</dbReference>
<dbReference type="Proteomes" id="UP000023152">
    <property type="component" value="Unassembled WGS sequence"/>
</dbReference>
<feature type="region of interest" description="Disordered" evidence="3">
    <location>
        <begin position="226"/>
        <end position="261"/>
    </location>
</feature>
<name>X6N376_RETFI</name>
<evidence type="ECO:0000256" key="2">
    <source>
        <dbReference type="RuleBase" id="RU361272"/>
    </source>
</evidence>
<dbReference type="InterPro" id="IPR039370">
    <property type="entry name" value="BTF3"/>
</dbReference>
<dbReference type="CDD" id="cd22055">
    <property type="entry name" value="NAC_BTF3"/>
    <property type="match status" value="1"/>
</dbReference>
<comment type="subunit">
    <text evidence="2">Part of the nascent polypeptide-associated complex (NAC).</text>
</comment>
<evidence type="ECO:0000256" key="3">
    <source>
        <dbReference type="SAM" id="MobiDB-lite"/>
    </source>
</evidence>
<keyword evidence="6" id="KW-1185">Reference proteome</keyword>
<dbReference type="PROSITE" id="PS51151">
    <property type="entry name" value="NAC_AB"/>
    <property type="match status" value="1"/>
</dbReference>
<keyword evidence="2" id="KW-0804">Transcription</keyword>
<accession>X6N376</accession>
<feature type="domain" description="NAC-A/B" evidence="4">
    <location>
        <begin position="101"/>
        <end position="166"/>
    </location>
</feature>
<dbReference type="EMBL" id="ASPP01013309">
    <property type="protein sequence ID" value="ETO19762.1"/>
    <property type="molecule type" value="Genomic_DNA"/>
</dbReference>
<dbReference type="OrthoDB" id="8033832at2759"/>
<dbReference type="AlphaFoldDB" id="X6N376"/>
<dbReference type="Pfam" id="PF01849">
    <property type="entry name" value="NAC"/>
    <property type="match status" value="1"/>
</dbReference>